<accession>A0A9P3CCH6</accession>
<evidence type="ECO:0000313" key="2">
    <source>
        <dbReference type="EMBL" id="GIZ38857.1"/>
    </source>
</evidence>
<reference evidence="2 3" key="1">
    <citation type="submission" date="2021-01" db="EMBL/GenBank/DDBJ databases">
        <title>Cercospora kikuchii MAFF 305040 whole genome shotgun sequence.</title>
        <authorList>
            <person name="Kashiwa T."/>
            <person name="Suzuki T."/>
        </authorList>
    </citation>
    <scope>NUCLEOTIDE SEQUENCE [LARGE SCALE GENOMIC DNA]</scope>
    <source>
        <strain evidence="2 3">MAFF 305040</strain>
    </source>
</reference>
<dbReference type="GeneID" id="68287831"/>
<dbReference type="Proteomes" id="UP000825890">
    <property type="component" value="Unassembled WGS sequence"/>
</dbReference>
<evidence type="ECO:0000256" key="1">
    <source>
        <dbReference type="SAM" id="MobiDB-lite"/>
    </source>
</evidence>
<proteinExistence type="predicted"/>
<feature type="region of interest" description="Disordered" evidence="1">
    <location>
        <begin position="1"/>
        <end position="22"/>
    </location>
</feature>
<keyword evidence="3" id="KW-1185">Reference proteome</keyword>
<feature type="compositionally biased region" description="Acidic residues" evidence="1">
    <location>
        <begin position="146"/>
        <end position="165"/>
    </location>
</feature>
<gene>
    <name evidence="2" type="ORF">CKM354_000225600</name>
</gene>
<dbReference type="AlphaFoldDB" id="A0A9P3CCH6"/>
<dbReference type="EMBL" id="BOLY01000001">
    <property type="protein sequence ID" value="GIZ38857.1"/>
    <property type="molecule type" value="Genomic_DNA"/>
</dbReference>
<sequence length="165" mass="18421">MATPTNNRKADAPLGSDNSLQASDAHLEAQKNLLQYWRRSQAEKDVLEKKCRALSVIQTIESRRVLKTEKKKAEKKIAALDSENRSSLVGSDAHMLAFWFKWQFEEGPLSPGRFPSTGLMIPASFAAFIVQITGEALPEHLSVDPQGEEEEEEEEEEEGFSSDQG</sequence>
<feature type="region of interest" description="Disordered" evidence="1">
    <location>
        <begin position="138"/>
        <end position="165"/>
    </location>
</feature>
<comment type="caution">
    <text evidence="2">The sequence shown here is derived from an EMBL/GenBank/DDBJ whole genome shotgun (WGS) entry which is preliminary data.</text>
</comment>
<dbReference type="RefSeq" id="XP_044653344.1">
    <property type="nucleotide sequence ID" value="XM_044797409.1"/>
</dbReference>
<protein>
    <submittedName>
        <fullName evidence="2">Uncharacterized protein</fullName>
    </submittedName>
</protein>
<name>A0A9P3CCH6_9PEZI</name>
<organism evidence="2 3">
    <name type="scientific">Cercospora kikuchii</name>
    <dbReference type="NCBI Taxonomy" id="84275"/>
    <lineage>
        <taxon>Eukaryota</taxon>
        <taxon>Fungi</taxon>
        <taxon>Dikarya</taxon>
        <taxon>Ascomycota</taxon>
        <taxon>Pezizomycotina</taxon>
        <taxon>Dothideomycetes</taxon>
        <taxon>Dothideomycetidae</taxon>
        <taxon>Mycosphaerellales</taxon>
        <taxon>Mycosphaerellaceae</taxon>
        <taxon>Cercospora</taxon>
    </lineage>
</organism>
<evidence type="ECO:0000313" key="3">
    <source>
        <dbReference type="Proteomes" id="UP000825890"/>
    </source>
</evidence>